<sequence length="341" mass="35684">MNDAPERPTSIPPLLDDPQATRTHTRWTGLLASQVFWVVLATIVACILLSFATSTFATHQNLFNVTRNFAFVAIVALGMMAVIITGGIDISVGSTIGLSGIVLSVVMNAGYPIWAGIGMGLLTAGLVGLVNGLLIAYLDMQPFVVTLGMLSVGRSLALVFSGSRTIFDFGPDGSKLLALGGGSVFGLANPVWFLIVLAVLFWFAFTWTRWGRYVFAVGGNRHAARLTGVPVRRIICSVYVLAGLMAGVAAILEVGWLGAVTTGLGEGDELRVIAATVIGGTNLVGGVGSAFGTVVGAALIEVIRNSLILLGVDSFWQGTVIGTFIIIAVLFNRLGGERQGD</sequence>
<feature type="transmembrane region" description="Helical" evidence="8">
    <location>
        <begin position="307"/>
        <end position="331"/>
    </location>
</feature>
<dbReference type="InterPro" id="IPR001851">
    <property type="entry name" value="ABC_transp_permease"/>
</dbReference>
<protein>
    <submittedName>
        <fullName evidence="9">Inner-membrane translocator</fullName>
    </submittedName>
</protein>
<gene>
    <name evidence="9" type="ORF">AWB69_08107</name>
</gene>
<feature type="transmembrane region" description="Helical" evidence="8">
    <location>
        <begin position="187"/>
        <end position="210"/>
    </location>
</feature>
<dbReference type="CDD" id="cd06579">
    <property type="entry name" value="TM_PBP1_transp_AraH_like"/>
    <property type="match status" value="1"/>
</dbReference>
<evidence type="ECO:0000256" key="6">
    <source>
        <dbReference type="ARBA" id="ARBA00022989"/>
    </source>
</evidence>
<dbReference type="PANTHER" id="PTHR32196:SF21">
    <property type="entry name" value="ABC TRANSPORTER PERMEASE PROTEIN YPHD-RELATED"/>
    <property type="match status" value="1"/>
</dbReference>
<proteinExistence type="predicted"/>
<feature type="transmembrane region" description="Helical" evidence="8">
    <location>
        <begin position="272"/>
        <end position="300"/>
    </location>
</feature>
<evidence type="ECO:0000256" key="2">
    <source>
        <dbReference type="ARBA" id="ARBA00022448"/>
    </source>
</evidence>
<evidence type="ECO:0000256" key="3">
    <source>
        <dbReference type="ARBA" id="ARBA00022475"/>
    </source>
</evidence>
<evidence type="ECO:0000313" key="10">
    <source>
        <dbReference type="Proteomes" id="UP000054683"/>
    </source>
</evidence>
<evidence type="ECO:0000256" key="1">
    <source>
        <dbReference type="ARBA" id="ARBA00004651"/>
    </source>
</evidence>
<keyword evidence="6 8" id="KW-1133">Transmembrane helix</keyword>
<evidence type="ECO:0000256" key="5">
    <source>
        <dbReference type="ARBA" id="ARBA00022692"/>
    </source>
</evidence>
<keyword evidence="2" id="KW-0813">Transport</keyword>
<accession>A0A158JJ40</accession>
<feature type="transmembrane region" description="Helical" evidence="8">
    <location>
        <begin position="69"/>
        <end position="93"/>
    </location>
</feature>
<organism evidence="9 10">
    <name type="scientific">Caballeronia udeis</name>
    <dbReference type="NCBI Taxonomy" id="1232866"/>
    <lineage>
        <taxon>Bacteria</taxon>
        <taxon>Pseudomonadati</taxon>
        <taxon>Pseudomonadota</taxon>
        <taxon>Betaproteobacteria</taxon>
        <taxon>Burkholderiales</taxon>
        <taxon>Burkholderiaceae</taxon>
        <taxon>Caballeronia</taxon>
    </lineage>
</organism>
<comment type="subcellular location">
    <subcellularLocation>
        <location evidence="1">Cell membrane</location>
        <topology evidence="1">Multi-pass membrane protein</topology>
    </subcellularLocation>
</comment>
<keyword evidence="4" id="KW-0997">Cell inner membrane</keyword>
<dbReference type="EMBL" id="FCOK02000094">
    <property type="protein sequence ID" value="SAL68844.1"/>
    <property type="molecule type" value="Genomic_DNA"/>
</dbReference>
<name>A0A158JJ40_9BURK</name>
<evidence type="ECO:0000313" key="9">
    <source>
        <dbReference type="EMBL" id="SAL68844.1"/>
    </source>
</evidence>
<dbReference type="GO" id="GO:0022857">
    <property type="term" value="F:transmembrane transporter activity"/>
    <property type="evidence" value="ECO:0007669"/>
    <property type="project" value="InterPro"/>
</dbReference>
<dbReference type="GO" id="GO:0005886">
    <property type="term" value="C:plasma membrane"/>
    <property type="evidence" value="ECO:0007669"/>
    <property type="project" value="UniProtKB-SubCell"/>
</dbReference>
<evidence type="ECO:0000256" key="7">
    <source>
        <dbReference type="ARBA" id="ARBA00023136"/>
    </source>
</evidence>
<evidence type="ECO:0000256" key="8">
    <source>
        <dbReference type="SAM" id="Phobius"/>
    </source>
</evidence>
<feature type="transmembrane region" description="Helical" evidence="8">
    <location>
        <begin position="143"/>
        <end position="167"/>
    </location>
</feature>
<reference evidence="9 10" key="1">
    <citation type="submission" date="2016-01" db="EMBL/GenBank/DDBJ databases">
        <authorList>
            <person name="Oliw E.H."/>
        </authorList>
    </citation>
    <scope>NUCLEOTIDE SEQUENCE [LARGE SCALE GENOMIC DNA]</scope>
    <source>
        <strain evidence="9">LMG 27134</strain>
    </source>
</reference>
<dbReference type="PANTHER" id="PTHR32196">
    <property type="entry name" value="ABC TRANSPORTER PERMEASE PROTEIN YPHD-RELATED-RELATED"/>
    <property type="match status" value="1"/>
</dbReference>
<keyword evidence="3" id="KW-1003">Cell membrane</keyword>
<feature type="transmembrane region" description="Helical" evidence="8">
    <location>
        <begin position="231"/>
        <end position="252"/>
    </location>
</feature>
<feature type="transmembrane region" description="Helical" evidence="8">
    <location>
        <begin position="35"/>
        <end position="57"/>
    </location>
</feature>
<dbReference type="Proteomes" id="UP000054683">
    <property type="component" value="Unassembled WGS sequence"/>
</dbReference>
<keyword evidence="5 8" id="KW-0812">Transmembrane</keyword>
<feature type="transmembrane region" description="Helical" evidence="8">
    <location>
        <begin position="113"/>
        <end position="136"/>
    </location>
</feature>
<evidence type="ECO:0000256" key="4">
    <source>
        <dbReference type="ARBA" id="ARBA00022519"/>
    </source>
</evidence>
<dbReference type="RefSeq" id="WP_231937385.1">
    <property type="nucleotide sequence ID" value="NZ_FCOK02000094.1"/>
</dbReference>
<keyword evidence="7 8" id="KW-0472">Membrane</keyword>
<dbReference type="AlphaFoldDB" id="A0A158JJ40"/>
<dbReference type="Pfam" id="PF02653">
    <property type="entry name" value="BPD_transp_2"/>
    <property type="match status" value="1"/>
</dbReference>